<dbReference type="OrthoDB" id="963257at2"/>
<feature type="transmembrane region" description="Helical" evidence="1">
    <location>
        <begin position="72"/>
        <end position="90"/>
    </location>
</feature>
<keyword evidence="1" id="KW-0472">Membrane</keyword>
<feature type="transmembrane region" description="Helical" evidence="1">
    <location>
        <begin position="6"/>
        <end position="25"/>
    </location>
</feature>
<keyword evidence="1" id="KW-0812">Transmembrane</keyword>
<evidence type="ECO:0000313" key="3">
    <source>
        <dbReference type="Proteomes" id="UP000238375"/>
    </source>
</evidence>
<gene>
    <name evidence="2" type="ORF">CLV58_12344</name>
</gene>
<organism evidence="2 3">
    <name type="scientific">Spirosoma oryzae</name>
    <dbReference type="NCBI Taxonomy" id="1469603"/>
    <lineage>
        <taxon>Bacteria</taxon>
        <taxon>Pseudomonadati</taxon>
        <taxon>Bacteroidota</taxon>
        <taxon>Cytophagia</taxon>
        <taxon>Cytophagales</taxon>
        <taxon>Cytophagaceae</taxon>
        <taxon>Spirosoma</taxon>
    </lineage>
</organism>
<dbReference type="RefSeq" id="WP_106139922.1">
    <property type="nucleotide sequence ID" value="NZ_PVTE01000023.1"/>
</dbReference>
<feature type="transmembrane region" description="Helical" evidence="1">
    <location>
        <begin position="46"/>
        <end position="66"/>
    </location>
</feature>
<proteinExistence type="predicted"/>
<comment type="caution">
    <text evidence="2">The sequence shown here is derived from an EMBL/GenBank/DDBJ whole genome shotgun (WGS) entry which is preliminary data.</text>
</comment>
<dbReference type="AlphaFoldDB" id="A0A2T0SCH5"/>
<reference evidence="2 3" key="1">
    <citation type="submission" date="2018-03" db="EMBL/GenBank/DDBJ databases">
        <title>Genomic Encyclopedia of Archaeal and Bacterial Type Strains, Phase II (KMG-II): from individual species to whole genera.</title>
        <authorList>
            <person name="Goeker M."/>
        </authorList>
    </citation>
    <scope>NUCLEOTIDE SEQUENCE [LARGE SCALE GENOMIC DNA]</scope>
    <source>
        <strain evidence="2 3">DSM 28354</strain>
    </source>
</reference>
<accession>A0A2T0SCH5</accession>
<keyword evidence="1" id="KW-1133">Transmembrane helix</keyword>
<sequence length="92" mass="10309">MDINKLLGWVAPLPFGALLGLYWTVHGLVYTLYGTPAQKRDYPLEIVLGLPLAAFCVAIHVLVRRITGNNTLYSWIIESVLVGLLIYGFYRS</sequence>
<evidence type="ECO:0000256" key="1">
    <source>
        <dbReference type="SAM" id="Phobius"/>
    </source>
</evidence>
<evidence type="ECO:0000313" key="2">
    <source>
        <dbReference type="EMBL" id="PRY31081.1"/>
    </source>
</evidence>
<protein>
    <submittedName>
        <fullName evidence="2">Uncharacterized protein</fullName>
    </submittedName>
</protein>
<keyword evidence="3" id="KW-1185">Reference proteome</keyword>
<name>A0A2T0SCH5_9BACT</name>
<dbReference type="EMBL" id="PVTE01000023">
    <property type="protein sequence ID" value="PRY31081.1"/>
    <property type="molecule type" value="Genomic_DNA"/>
</dbReference>
<dbReference type="Proteomes" id="UP000238375">
    <property type="component" value="Unassembled WGS sequence"/>
</dbReference>